<feature type="transmembrane region" description="Helical" evidence="1">
    <location>
        <begin position="15"/>
        <end position="37"/>
    </location>
</feature>
<accession>A0AAV1EMK9</accession>
<name>A0AAV1EMK9_XYRNO</name>
<keyword evidence="1" id="KW-0472">Membrane</keyword>
<gene>
    <name evidence="2" type="ORF">XNOV1_A014739</name>
</gene>
<protein>
    <submittedName>
        <fullName evidence="2">Uncharacterized protein</fullName>
    </submittedName>
</protein>
<proteinExistence type="predicted"/>
<keyword evidence="3" id="KW-1185">Reference proteome</keyword>
<evidence type="ECO:0000313" key="3">
    <source>
        <dbReference type="Proteomes" id="UP001178508"/>
    </source>
</evidence>
<sequence>MSSHKSSAAHTDNTLFTAAAVIVKWSVCGVPLFLFLFTVDMQCLDSSSIWFVSTLEVLVSRHPLMRSYKHTRILWQYIHLHKESILQPQRKVDSAM</sequence>
<keyword evidence="1" id="KW-1133">Transmembrane helix</keyword>
<keyword evidence="1" id="KW-0812">Transmembrane</keyword>
<evidence type="ECO:0000256" key="1">
    <source>
        <dbReference type="SAM" id="Phobius"/>
    </source>
</evidence>
<organism evidence="2 3">
    <name type="scientific">Xyrichtys novacula</name>
    <name type="common">Pearly razorfish</name>
    <name type="synonym">Hemipteronotus novacula</name>
    <dbReference type="NCBI Taxonomy" id="13765"/>
    <lineage>
        <taxon>Eukaryota</taxon>
        <taxon>Metazoa</taxon>
        <taxon>Chordata</taxon>
        <taxon>Craniata</taxon>
        <taxon>Vertebrata</taxon>
        <taxon>Euteleostomi</taxon>
        <taxon>Actinopterygii</taxon>
        <taxon>Neopterygii</taxon>
        <taxon>Teleostei</taxon>
        <taxon>Neoteleostei</taxon>
        <taxon>Acanthomorphata</taxon>
        <taxon>Eupercaria</taxon>
        <taxon>Labriformes</taxon>
        <taxon>Labridae</taxon>
        <taxon>Xyrichtys</taxon>
    </lineage>
</organism>
<evidence type="ECO:0000313" key="2">
    <source>
        <dbReference type="EMBL" id="CAJ1049986.1"/>
    </source>
</evidence>
<dbReference type="EMBL" id="OY660864">
    <property type="protein sequence ID" value="CAJ1049986.1"/>
    <property type="molecule type" value="Genomic_DNA"/>
</dbReference>
<dbReference type="Proteomes" id="UP001178508">
    <property type="component" value="Chromosome 1"/>
</dbReference>
<reference evidence="2" key="1">
    <citation type="submission" date="2023-08" db="EMBL/GenBank/DDBJ databases">
        <authorList>
            <person name="Alioto T."/>
            <person name="Alioto T."/>
            <person name="Gomez Garrido J."/>
        </authorList>
    </citation>
    <scope>NUCLEOTIDE SEQUENCE</scope>
</reference>
<dbReference type="AlphaFoldDB" id="A0AAV1EMK9"/>